<keyword evidence="5" id="KW-0949">S-adenosyl-L-methionine</keyword>
<dbReference type="InterPro" id="IPR036804">
    <property type="entry name" value="CheR_N_sf"/>
</dbReference>
<dbReference type="Proteomes" id="UP000032680">
    <property type="component" value="Unassembled WGS sequence"/>
</dbReference>
<evidence type="ECO:0000256" key="4">
    <source>
        <dbReference type="ARBA" id="ARBA00022679"/>
    </source>
</evidence>
<evidence type="ECO:0000256" key="3">
    <source>
        <dbReference type="ARBA" id="ARBA00022603"/>
    </source>
</evidence>
<keyword evidence="8" id="KW-1185">Reference proteome</keyword>
<name>A0A0D6PAU4_9PROT</name>
<evidence type="ECO:0000313" key="7">
    <source>
        <dbReference type="EMBL" id="GAN77994.1"/>
    </source>
</evidence>
<dbReference type="PANTHER" id="PTHR24422:SF21">
    <property type="entry name" value="CHEMOTAXIS PROTEIN METHYLTRANSFERASE 1"/>
    <property type="match status" value="1"/>
</dbReference>
<dbReference type="InterPro" id="IPR000780">
    <property type="entry name" value="CheR_MeTrfase"/>
</dbReference>
<sequence length="299" mass="32139">MTLSTVAFQTFATLLKARSGLAIGPDKAYLLEARLAALLRRLDLGGLDALAARLRLPGQDALAAEVVEAMTTNESFFFRDDKPFAHFRTHALPRLCAARPAGTGLRIWSAAAATGQEAYSIAMLIADLRASIGARPVAILGTDIARAPLERARAGLYTQFEVQRGLPITMLVRHFRKEAAGFRVRDELRAAVEFREFNLLGDLRPLGPFDVVFCRNVLIYFDGPTKTRVLAAIAAQMAPDGVLYLGGAETLFGITDRFATIPGEPGAYRPTPTAACAPPDSAASPCRPLAAATGCRRRA</sequence>
<keyword evidence="3 7" id="KW-0489">Methyltransferase</keyword>
<proteinExistence type="predicted"/>
<protein>
    <recommendedName>
        <fullName evidence="2">protein-glutamate O-methyltransferase</fullName>
        <ecNumber evidence="2">2.1.1.80</ecNumber>
    </recommendedName>
</protein>
<comment type="catalytic activity">
    <reaction evidence="1">
        <text>L-glutamyl-[protein] + S-adenosyl-L-methionine = [protein]-L-glutamate 5-O-methyl ester + S-adenosyl-L-homocysteine</text>
        <dbReference type="Rhea" id="RHEA:24452"/>
        <dbReference type="Rhea" id="RHEA-COMP:10208"/>
        <dbReference type="Rhea" id="RHEA-COMP:10311"/>
        <dbReference type="ChEBI" id="CHEBI:29973"/>
        <dbReference type="ChEBI" id="CHEBI:57856"/>
        <dbReference type="ChEBI" id="CHEBI:59789"/>
        <dbReference type="ChEBI" id="CHEBI:82795"/>
        <dbReference type="EC" id="2.1.1.80"/>
    </reaction>
</comment>
<dbReference type="SMART" id="SM00138">
    <property type="entry name" value="MeTrc"/>
    <property type="match status" value="1"/>
</dbReference>
<evidence type="ECO:0000256" key="5">
    <source>
        <dbReference type="ARBA" id="ARBA00022691"/>
    </source>
</evidence>
<evidence type="ECO:0000313" key="8">
    <source>
        <dbReference type="Proteomes" id="UP000032680"/>
    </source>
</evidence>
<accession>A0A0D6PAU4</accession>
<evidence type="ECO:0000256" key="2">
    <source>
        <dbReference type="ARBA" id="ARBA00012534"/>
    </source>
</evidence>
<keyword evidence="4 7" id="KW-0808">Transferase</keyword>
<dbReference type="PROSITE" id="PS50123">
    <property type="entry name" value="CHER"/>
    <property type="match status" value="1"/>
</dbReference>
<dbReference type="SUPFAM" id="SSF53335">
    <property type="entry name" value="S-adenosyl-L-methionine-dependent methyltransferases"/>
    <property type="match status" value="1"/>
</dbReference>
<dbReference type="Pfam" id="PF03705">
    <property type="entry name" value="CheR_N"/>
    <property type="match status" value="1"/>
</dbReference>
<dbReference type="PANTHER" id="PTHR24422">
    <property type="entry name" value="CHEMOTAXIS PROTEIN METHYLTRANSFERASE"/>
    <property type="match status" value="1"/>
</dbReference>
<dbReference type="InterPro" id="IPR029063">
    <property type="entry name" value="SAM-dependent_MTases_sf"/>
</dbReference>
<dbReference type="RefSeq" id="WP_048862361.1">
    <property type="nucleotide sequence ID" value="NZ_BANB01000563.1"/>
</dbReference>
<dbReference type="Pfam" id="PF01739">
    <property type="entry name" value="CheR"/>
    <property type="match status" value="1"/>
</dbReference>
<dbReference type="InterPro" id="IPR022641">
    <property type="entry name" value="CheR_N"/>
</dbReference>
<dbReference type="PRINTS" id="PR00996">
    <property type="entry name" value="CHERMTFRASE"/>
</dbReference>
<evidence type="ECO:0000259" key="6">
    <source>
        <dbReference type="PROSITE" id="PS50123"/>
    </source>
</evidence>
<evidence type="ECO:0000256" key="1">
    <source>
        <dbReference type="ARBA" id="ARBA00001541"/>
    </source>
</evidence>
<gene>
    <name evidence="7" type="ORF">Asru_0563_04</name>
</gene>
<comment type="caution">
    <text evidence="7">The sequence shown here is derived from an EMBL/GenBank/DDBJ whole genome shotgun (WGS) entry which is preliminary data.</text>
</comment>
<dbReference type="OrthoDB" id="9816309at2"/>
<dbReference type="GO" id="GO:0032259">
    <property type="term" value="P:methylation"/>
    <property type="evidence" value="ECO:0007669"/>
    <property type="project" value="UniProtKB-KW"/>
</dbReference>
<dbReference type="InterPro" id="IPR050903">
    <property type="entry name" value="Bact_Chemotaxis_MeTrfase"/>
</dbReference>
<dbReference type="GO" id="GO:0008983">
    <property type="term" value="F:protein-glutamate O-methyltransferase activity"/>
    <property type="evidence" value="ECO:0007669"/>
    <property type="project" value="UniProtKB-EC"/>
</dbReference>
<organism evidence="7 8">
    <name type="scientific">Acidisphaera rubrifaciens HS-AP3</name>
    <dbReference type="NCBI Taxonomy" id="1231350"/>
    <lineage>
        <taxon>Bacteria</taxon>
        <taxon>Pseudomonadati</taxon>
        <taxon>Pseudomonadota</taxon>
        <taxon>Alphaproteobacteria</taxon>
        <taxon>Acetobacterales</taxon>
        <taxon>Acetobacteraceae</taxon>
        <taxon>Acidisphaera</taxon>
    </lineage>
</organism>
<dbReference type="InterPro" id="IPR022642">
    <property type="entry name" value="CheR_C"/>
</dbReference>
<dbReference type="EC" id="2.1.1.80" evidence="2"/>
<dbReference type="Gene3D" id="1.10.155.10">
    <property type="entry name" value="Chemotaxis receptor methyltransferase CheR, N-terminal domain"/>
    <property type="match status" value="1"/>
</dbReference>
<dbReference type="EMBL" id="BANB01000563">
    <property type="protein sequence ID" value="GAN77994.1"/>
    <property type="molecule type" value="Genomic_DNA"/>
</dbReference>
<dbReference type="AlphaFoldDB" id="A0A0D6PAU4"/>
<dbReference type="SUPFAM" id="SSF47757">
    <property type="entry name" value="Chemotaxis receptor methyltransferase CheR, N-terminal domain"/>
    <property type="match status" value="1"/>
</dbReference>
<reference evidence="7 8" key="1">
    <citation type="submission" date="2012-11" db="EMBL/GenBank/DDBJ databases">
        <title>Whole genome sequence of Acidisphaera rubrifaciens HS-AP3.</title>
        <authorList>
            <person name="Azuma Y."/>
            <person name="Higashiura N."/>
            <person name="Hirakawa H."/>
            <person name="Matsushita K."/>
        </authorList>
    </citation>
    <scope>NUCLEOTIDE SEQUENCE [LARGE SCALE GENOMIC DNA]</scope>
    <source>
        <strain evidence="7 8">HS-AP3</strain>
    </source>
</reference>
<feature type="domain" description="CheR-type methyltransferase" evidence="6">
    <location>
        <begin position="1"/>
        <end position="258"/>
    </location>
</feature>
<dbReference type="Gene3D" id="3.40.50.150">
    <property type="entry name" value="Vaccinia Virus protein VP39"/>
    <property type="match status" value="1"/>
</dbReference>